<proteinExistence type="inferred from homology"/>
<dbReference type="Pfam" id="PF07690">
    <property type="entry name" value="MFS_1"/>
    <property type="match status" value="1"/>
</dbReference>
<evidence type="ECO:0000256" key="5">
    <source>
        <dbReference type="ARBA" id="ARBA00023136"/>
    </source>
</evidence>
<organism evidence="7 8">
    <name type="scientific">Aspergillus leporis</name>
    <dbReference type="NCBI Taxonomy" id="41062"/>
    <lineage>
        <taxon>Eukaryota</taxon>
        <taxon>Fungi</taxon>
        <taxon>Dikarya</taxon>
        <taxon>Ascomycota</taxon>
        <taxon>Pezizomycotina</taxon>
        <taxon>Eurotiomycetes</taxon>
        <taxon>Eurotiomycetidae</taxon>
        <taxon>Eurotiales</taxon>
        <taxon>Aspergillaceae</taxon>
        <taxon>Aspergillus</taxon>
        <taxon>Aspergillus subgen. Circumdati</taxon>
    </lineage>
</organism>
<dbReference type="Proteomes" id="UP000326565">
    <property type="component" value="Unassembled WGS sequence"/>
</dbReference>
<evidence type="ECO:0000256" key="2">
    <source>
        <dbReference type="ARBA" id="ARBA00008335"/>
    </source>
</evidence>
<evidence type="ECO:0000256" key="4">
    <source>
        <dbReference type="ARBA" id="ARBA00022989"/>
    </source>
</evidence>
<dbReference type="GO" id="GO:0022857">
    <property type="term" value="F:transmembrane transporter activity"/>
    <property type="evidence" value="ECO:0007669"/>
    <property type="project" value="InterPro"/>
</dbReference>
<keyword evidence="8" id="KW-1185">Reference proteome</keyword>
<sequence length="365" mass="39577">MNWTTARKWTIVGMVSFIAFLIPLASSMFAPGVPDAMKGLDISSSLLSSFVYSTCNILFTIFNFASALSPNVAALVVFLFFQDALVLQPLPVGATRLPTLCHLSSEGERCRSGLEGRFLARWGWIFWLLGIARERGEVSRVSPDTSSRQPFQQSLVRPAKMLFISPIVTAMCVYIAVLYGLLYVLFTTFTKVSEDQYNFSTGAIGLSFLGSGIGMLLGLTYSGVLSDNAIKRKIKQGLHTIPEDRLPWYLVGPGALAIPVGLFVYGWATDKQILWVVPQIGTAVTGFGIIIIMVCIQMYLVDAFTIHPASATAACTVLRNLAGALLPLCGLKLYAERGLGWGNSLLGFIALGLAPIPILIHLLGE</sequence>
<reference evidence="7 8" key="1">
    <citation type="submission" date="2019-04" db="EMBL/GenBank/DDBJ databases">
        <title>Friends and foes A comparative genomics study of 23 Aspergillus species from section Flavi.</title>
        <authorList>
            <consortium name="DOE Joint Genome Institute"/>
            <person name="Kjaerbolling I."/>
            <person name="Vesth T."/>
            <person name="Frisvad J.C."/>
            <person name="Nybo J.L."/>
            <person name="Theobald S."/>
            <person name="Kildgaard S."/>
            <person name="Isbrandt T."/>
            <person name="Kuo A."/>
            <person name="Sato A."/>
            <person name="Lyhne E.K."/>
            <person name="Kogle M.E."/>
            <person name="Wiebenga A."/>
            <person name="Kun R.S."/>
            <person name="Lubbers R.J."/>
            <person name="Makela M.R."/>
            <person name="Barry K."/>
            <person name="Chovatia M."/>
            <person name="Clum A."/>
            <person name="Daum C."/>
            <person name="Haridas S."/>
            <person name="He G."/>
            <person name="LaButti K."/>
            <person name="Lipzen A."/>
            <person name="Mondo S."/>
            <person name="Riley R."/>
            <person name="Salamov A."/>
            <person name="Simmons B.A."/>
            <person name="Magnuson J.K."/>
            <person name="Henrissat B."/>
            <person name="Mortensen U.H."/>
            <person name="Larsen T.O."/>
            <person name="Devries R.P."/>
            <person name="Grigoriev I.V."/>
            <person name="Machida M."/>
            <person name="Baker S.E."/>
            <person name="Andersen M.R."/>
        </authorList>
    </citation>
    <scope>NUCLEOTIDE SEQUENCE [LARGE SCALE GENOMIC DNA]</scope>
    <source>
        <strain evidence="7 8">CBS 151.66</strain>
    </source>
</reference>
<feature type="transmembrane region" description="Helical" evidence="6">
    <location>
        <begin position="9"/>
        <end position="30"/>
    </location>
</feature>
<evidence type="ECO:0000256" key="3">
    <source>
        <dbReference type="ARBA" id="ARBA00022692"/>
    </source>
</evidence>
<dbReference type="InterPro" id="IPR036259">
    <property type="entry name" value="MFS_trans_sf"/>
</dbReference>
<dbReference type="PANTHER" id="PTHR23502">
    <property type="entry name" value="MAJOR FACILITATOR SUPERFAMILY"/>
    <property type="match status" value="1"/>
</dbReference>
<evidence type="ECO:0000256" key="6">
    <source>
        <dbReference type="SAM" id="Phobius"/>
    </source>
</evidence>
<comment type="similarity">
    <text evidence="2">Belongs to the major facilitator superfamily.</text>
</comment>
<keyword evidence="4 6" id="KW-1133">Transmembrane helix</keyword>
<accession>A0A5N5XD43</accession>
<keyword evidence="3 6" id="KW-0812">Transmembrane</keyword>
<dbReference type="AlphaFoldDB" id="A0A5N5XD43"/>
<evidence type="ECO:0000313" key="8">
    <source>
        <dbReference type="Proteomes" id="UP000326565"/>
    </source>
</evidence>
<dbReference type="OrthoDB" id="5296287at2759"/>
<evidence type="ECO:0000256" key="1">
    <source>
        <dbReference type="ARBA" id="ARBA00004141"/>
    </source>
</evidence>
<dbReference type="GO" id="GO:0005886">
    <property type="term" value="C:plasma membrane"/>
    <property type="evidence" value="ECO:0007669"/>
    <property type="project" value="UniProtKB-SubCell"/>
</dbReference>
<dbReference type="InterPro" id="IPR011701">
    <property type="entry name" value="MFS"/>
</dbReference>
<protein>
    <submittedName>
        <fullName evidence="7">Major facilitator superfamily domain-containing protein</fullName>
    </submittedName>
</protein>
<feature type="transmembrane region" description="Helical" evidence="6">
    <location>
        <begin position="206"/>
        <end position="225"/>
    </location>
</feature>
<dbReference type="SUPFAM" id="SSF103473">
    <property type="entry name" value="MFS general substrate transporter"/>
    <property type="match status" value="1"/>
</dbReference>
<keyword evidence="5 6" id="KW-0472">Membrane</keyword>
<comment type="subcellular location">
    <subcellularLocation>
        <location evidence="1">Membrane</location>
        <topology evidence="1">Multi-pass membrane protein</topology>
    </subcellularLocation>
</comment>
<gene>
    <name evidence="7" type="ORF">BDV29DRAFT_201874</name>
</gene>
<feature type="transmembrane region" description="Helical" evidence="6">
    <location>
        <begin position="341"/>
        <end position="363"/>
    </location>
</feature>
<dbReference type="Gene3D" id="1.20.1250.20">
    <property type="entry name" value="MFS general substrate transporter like domains"/>
    <property type="match status" value="1"/>
</dbReference>
<dbReference type="PANTHER" id="PTHR23502:SF68">
    <property type="entry name" value="MULTIDRUG TRANSPORTER, PUTATIVE (AFU_ORTHOLOGUE AFUA_3G01120)-RELATED"/>
    <property type="match status" value="1"/>
</dbReference>
<feature type="transmembrane region" description="Helical" evidence="6">
    <location>
        <begin position="162"/>
        <end position="186"/>
    </location>
</feature>
<feature type="transmembrane region" description="Helical" evidence="6">
    <location>
        <begin position="246"/>
        <end position="268"/>
    </location>
</feature>
<evidence type="ECO:0000313" key="7">
    <source>
        <dbReference type="EMBL" id="KAB8078698.1"/>
    </source>
</evidence>
<name>A0A5N5XD43_9EURO</name>
<feature type="transmembrane region" description="Helical" evidence="6">
    <location>
        <begin position="280"/>
        <end position="301"/>
    </location>
</feature>
<dbReference type="EMBL" id="ML732156">
    <property type="protein sequence ID" value="KAB8078698.1"/>
    <property type="molecule type" value="Genomic_DNA"/>
</dbReference>
<feature type="transmembrane region" description="Helical" evidence="6">
    <location>
        <begin position="50"/>
        <end position="81"/>
    </location>
</feature>